<reference evidence="2 3" key="1">
    <citation type="journal article" date="2019" name="Int. J. Syst. Evol. Microbiol.">
        <title>The Global Catalogue of Microorganisms (GCM) 10K type strain sequencing project: providing services to taxonomists for standard genome sequencing and annotation.</title>
        <authorList>
            <consortium name="The Broad Institute Genomics Platform"/>
            <consortium name="The Broad Institute Genome Sequencing Center for Infectious Disease"/>
            <person name="Wu L."/>
            <person name="Ma J."/>
        </authorList>
    </citation>
    <scope>NUCLEOTIDE SEQUENCE [LARGE SCALE GENOMIC DNA]</scope>
    <source>
        <strain evidence="2 3">JCM 30072</strain>
    </source>
</reference>
<protein>
    <recommendedName>
        <fullName evidence="4">Rhomboid family protein</fullName>
    </recommendedName>
</protein>
<dbReference type="Proteomes" id="UP001596445">
    <property type="component" value="Unassembled WGS sequence"/>
</dbReference>
<keyword evidence="1" id="KW-0812">Transmembrane</keyword>
<organism evidence="2 3">
    <name type="scientific">Halovenus salina</name>
    <dbReference type="NCBI Taxonomy" id="1510225"/>
    <lineage>
        <taxon>Archaea</taxon>
        <taxon>Methanobacteriati</taxon>
        <taxon>Methanobacteriota</taxon>
        <taxon>Stenosarchaea group</taxon>
        <taxon>Halobacteria</taxon>
        <taxon>Halobacteriales</taxon>
        <taxon>Haloarculaceae</taxon>
        <taxon>Halovenus</taxon>
    </lineage>
</organism>
<dbReference type="RefSeq" id="WP_382185943.1">
    <property type="nucleotide sequence ID" value="NZ_JBHSZI010000001.1"/>
</dbReference>
<evidence type="ECO:0000313" key="2">
    <source>
        <dbReference type="EMBL" id="MFC7058982.1"/>
    </source>
</evidence>
<accession>A0ABD5W4Q5</accession>
<evidence type="ECO:0000313" key="3">
    <source>
        <dbReference type="Proteomes" id="UP001596445"/>
    </source>
</evidence>
<keyword evidence="1" id="KW-1133">Transmembrane helix</keyword>
<evidence type="ECO:0000256" key="1">
    <source>
        <dbReference type="SAM" id="Phobius"/>
    </source>
</evidence>
<dbReference type="EMBL" id="JBHSZI010000001">
    <property type="protein sequence ID" value="MFC7058982.1"/>
    <property type="molecule type" value="Genomic_DNA"/>
</dbReference>
<proteinExistence type="predicted"/>
<comment type="caution">
    <text evidence="2">The sequence shown here is derived from an EMBL/GenBank/DDBJ whole genome shotgun (WGS) entry which is preliminary data.</text>
</comment>
<keyword evidence="3" id="KW-1185">Reference proteome</keyword>
<keyword evidence="1" id="KW-0472">Membrane</keyword>
<sequence>MELPETPQVTYQDVLKMAVLLAIPTMLAVIYYGTSLRFQQTLSLDHTNPRLYNFWTNALVHEHRPGDGHLIGNLGGYLLLVFPCWVLQIYCEQERRFWAGLGIILAIGPFIISASSYLAFYEILSFEIQNDRGFSGVVGAQPDSCSCLSFTRSLRNRRKRLPCYRWDSTSGI</sequence>
<feature type="transmembrane region" description="Helical" evidence="1">
    <location>
        <begin position="70"/>
        <end position="90"/>
    </location>
</feature>
<feature type="transmembrane region" description="Helical" evidence="1">
    <location>
        <begin position="96"/>
        <end position="120"/>
    </location>
</feature>
<name>A0ABD5W4Q5_9EURY</name>
<gene>
    <name evidence="2" type="ORF">ACFQQG_13360</name>
</gene>
<evidence type="ECO:0008006" key="4">
    <source>
        <dbReference type="Google" id="ProtNLM"/>
    </source>
</evidence>
<dbReference type="AlphaFoldDB" id="A0ABD5W4Q5"/>
<feature type="transmembrane region" description="Helical" evidence="1">
    <location>
        <begin position="14"/>
        <end position="33"/>
    </location>
</feature>